<evidence type="ECO:0000313" key="7">
    <source>
        <dbReference type="Proteomes" id="UP000006727"/>
    </source>
</evidence>
<dbReference type="InterPro" id="IPR030374">
    <property type="entry name" value="PABS"/>
</dbReference>
<gene>
    <name evidence="5" type="ORF">PHYPA_020295</name>
</gene>
<organism evidence="5">
    <name type="scientific">Physcomitrium patens</name>
    <name type="common">Spreading-leaved earth moss</name>
    <name type="synonym">Physcomitrella patens</name>
    <dbReference type="NCBI Taxonomy" id="3218"/>
    <lineage>
        <taxon>Eukaryota</taxon>
        <taxon>Viridiplantae</taxon>
        <taxon>Streptophyta</taxon>
        <taxon>Embryophyta</taxon>
        <taxon>Bryophyta</taxon>
        <taxon>Bryophytina</taxon>
        <taxon>Bryopsida</taxon>
        <taxon>Funariidae</taxon>
        <taxon>Funariales</taxon>
        <taxon>Funariaceae</taxon>
        <taxon>Physcomitrium</taxon>
    </lineage>
</organism>
<dbReference type="Gramene" id="Pp3c16_1090V3.1">
    <property type="protein sequence ID" value="Pp3c16_1090V3.1"/>
    <property type="gene ID" value="Pp3c16_1090"/>
</dbReference>
<comment type="caution">
    <text evidence="3">Lacks conserved residue(s) required for the propagation of feature annotation.</text>
</comment>
<comment type="similarity">
    <text evidence="1">Belongs to the spermidine/spermine synthase family.</text>
</comment>
<dbReference type="Gene3D" id="3.40.50.150">
    <property type="entry name" value="Vaccinia Virus protein VP39"/>
    <property type="match status" value="1"/>
</dbReference>
<dbReference type="GO" id="GO:0006596">
    <property type="term" value="P:polyamine biosynthetic process"/>
    <property type="evidence" value="ECO:0007669"/>
    <property type="project" value="UniProtKB-UniRule"/>
</dbReference>
<feature type="domain" description="PABS" evidence="4">
    <location>
        <begin position="1"/>
        <end position="35"/>
    </location>
</feature>
<evidence type="ECO:0000256" key="3">
    <source>
        <dbReference type="PROSITE-ProRule" id="PRU00354"/>
    </source>
</evidence>
<dbReference type="Proteomes" id="UP000006727">
    <property type="component" value="Chromosome 16"/>
</dbReference>
<sequence length="93" mass="10460">MTKKNFKQALLKDVVPYAAHAPSYADTWGWIMSRETDIKIKQRIDGELKFLDGQALSAMIGLNKHVGKSLATERSVYTEEAARFIHGHETAVK</sequence>
<dbReference type="GO" id="GO:0016740">
    <property type="term" value="F:transferase activity"/>
    <property type="evidence" value="ECO:0007669"/>
    <property type="project" value="UniProtKB-UniRule"/>
</dbReference>
<dbReference type="InParanoid" id="A0A2K1J6P7"/>
<dbReference type="EMBL" id="ABEU02000016">
    <property type="protein sequence ID" value="PNR37188.1"/>
    <property type="molecule type" value="Genomic_DNA"/>
</dbReference>
<dbReference type="AlphaFoldDB" id="A0A2K1J6P7"/>
<accession>A0A2K1J6P7</accession>
<proteinExistence type="inferred from homology"/>
<keyword evidence="7" id="KW-1185">Reference proteome</keyword>
<evidence type="ECO:0000313" key="5">
    <source>
        <dbReference type="EMBL" id="PNR37188.1"/>
    </source>
</evidence>
<dbReference type="STRING" id="3218.A0A2K1J6P7"/>
<reference evidence="5 7" key="2">
    <citation type="journal article" date="2018" name="Plant J.">
        <title>The Physcomitrella patens chromosome-scale assembly reveals moss genome structure and evolution.</title>
        <authorList>
            <person name="Lang D."/>
            <person name="Ullrich K.K."/>
            <person name="Murat F."/>
            <person name="Fuchs J."/>
            <person name="Jenkins J."/>
            <person name="Haas F.B."/>
            <person name="Piednoel M."/>
            <person name="Gundlach H."/>
            <person name="Van Bel M."/>
            <person name="Meyberg R."/>
            <person name="Vives C."/>
            <person name="Morata J."/>
            <person name="Symeonidi A."/>
            <person name="Hiss M."/>
            <person name="Muchero W."/>
            <person name="Kamisugi Y."/>
            <person name="Saleh O."/>
            <person name="Blanc G."/>
            <person name="Decker E.L."/>
            <person name="van Gessel N."/>
            <person name="Grimwood J."/>
            <person name="Hayes R.D."/>
            <person name="Graham S.W."/>
            <person name="Gunter L.E."/>
            <person name="McDaniel S.F."/>
            <person name="Hoernstein S.N.W."/>
            <person name="Larsson A."/>
            <person name="Li F.W."/>
            <person name="Perroud P.F."/>
            <person name="Phillips J."/>
            <person name="Ranjan P."/>
            <person name="Rokshar D.S."/>
            <person name="Rothfels C.J."/>
            <person name="Schneider L."/>
            <person name="Shu S."/>
            <person name="Stevenson D.W."/>
            <person name="Thummler F."/>
            <person name="Tillich M."/>
            <person name="Villarreal Aguilar J.C."/>
            <person name="Widiez T."/>
            <person name="Wong G.K."/>
            <person name="Wymore A."/>
            <person name="Zhang Y."/>
            <person name="Zimmer A.D."/>
            <person name="Quatrano R.S."/>
            <person name="Mayer K.F.X."/>
            <person name="Goodstein D."/>
            <person name="Casacuberta J.M."/>
            <person name="Vandepoele K."/>
            <person name="Reski R."/>
            <person name="Cuming A.C."/>
            <person name="Tuskan G.A."/>
            <person name="Maumus F."/>
            <person name="Salse J."/>
            <person name="Schmutz J."/>
            <person name="Rensing S.A."/>
        </authorList>
    </citation>
    <scope>NUCLEOTIDE SEQUENCE [LARGE SCALE GENOMIC DNA]</scope>
    <source>
        <strain evidence="6 7">cv. Gransden 2004</strain>
    </source>
</reference>
<evidence type="ECO:0000256" key="1">
    <source>
        <dbReference type="ARBA" id="ARBA00007867"/>
    </source>
</evidence>
<evidence type="ECO:0000313" key="6">
    <source>
        <dbReference type="EnsemblPlants" id="Pp3c16_1090V3.1"/>
    </source>
</evidence>
<dbReference type="InterPro" id="IPR029063">
    <property type="entry name" value="SAM-dependent_MTases_sf"/>
</dbReference>
<dbReference type="EnsemblPlants" id="Pp3c16_1090V3.1">
    <property type="protein sequence ID" value="Pp3c16_1090V3.1"/>
    <property type="gene ID" value="Pp3c16_1090"/>
</dbReference>
<reference evidence="6" key="3">
    <citation type="submission" date="2020-12" db="UniProtKB">
        <authorList>
            <consortium name="EnsemblPlants"/>
        </authorList>
    </citation>
    <scope>IDENTIFICATION</scope>
</reference>
<evidence type="ECO:0000256" key="2">
    <source>
        <dbReference type="ARBA" id="ARBA00022679"/>
    </source>
</evidence>
<protein>
    <recommendedName>
        <fullName evidence="4">PABS domain-containing protein</fullName>
    </recommendedName>
</protein>
<evidence type="ECO:0000259" key="4">
    <source>
        <dbReference type="PROSITE" id="PS51006"/>
    </source>
</evidence>
<keyword evidence="3" id="KW-0620">Polyamine biosynthesis</keyword>
<reference evidence="5 7" key="1">
    <citation type="journal article" date="2008" name="Science">
        <title>The Physcomitrella genome reveals evolutionary insights into the conquest of land by plants.</title>
        <authorList>
            <person name="Rensing S."/>
            <person name="Lang D."/>
            <person name="Zimmer A."/>
            <person name="Terry A."/>
            <person name="Salamov A."/>
            <person name="Shapiro H."/>
            <person name="Nishiyama T."/>
            <person name="Perroud P.-F."/>
            <person name="Lindquist E."/>
            <person name="Kamisugi Y."/>
            <person name="Tanahashi T."/>
            <person name="Sakakibara K."/>
            <person name="Fujita T."/>
            <person name="Oishi K."/>
            <person name="Shin-I T."/>
            <person name="Kuroki Y."/>
            <person name="Toyoda A."/>
            <person name="Suzuki Y."/>
            <person name="Hashimoto A."/>
            <person name="Yamaguchi K."/>
            <person name="Sugano A."/>
            <person name="Kohara Y."/>
            <person name="Fujiyama A."/>
            <person name="Anterola A."/>
            <person name="Aoki S."/>
            <person name="Ashton N."/>
            <person name="Barbazuk W.B."/>
            <person name="Barker E."/>
            <person name="Bennetzen J."/>
            <person name="Bezanilla M."/>
            <person name="Blankenship R."/>
            <person name="Cho S.H."/>
            <person name="Dutcher S."/>
            <person name="Estelle M."/>
            <person name="Fawcett J.A."/>
            <person name="Gundlach H."/>
            <person name="Hanada K."/>
            <person name="Heyl A."/>
            <person name="Hicks K.A."/>
            <person name="Hugh J."/>
            <person name="Lohr M."/>
            <person name="Mayer K."/>
            <person name="Melkozernov A."/>
            <person name="Murata T."/>
            <person name="Nelson D."/>
            <person name="Pils B."/>
            <person name="Prigge M."/>
            <person name="Reiss B."/>
            <person name="Renner T."/>
            <person name="Rombauts S."/>
            <person name="Rushton P."/>
            <person name="Sanderfoot A."/>
            <person name="Schween G."/>
            <person name="Shiu S.-H."/>
            <person name="Stueber K."/>
            <person name="Theodoulou F.L."/>
            <person name="Tu H."/>
            <person name="Van de Peer Y."/>
            <person name="Verrier P.J."/>
            <person name="Waters E."/>
            <person name="Wood A."/>
            <person name="Yang L."/>
            <person name="Cove D."/>
            <person name="Cuming A."/>
            <person name="Hasebe M."/>
            <person name="Lucas S."/>
            <person name="Mishler D.B."/>
            <person name="Reski R."/>
            <person name="Grigoriev I."/>
            <person name="Quatrano R.S."/>
            <person name="Boore J.L."/>
        </authorList>
    </citation>
    <scope>NUCLEOTIDE SEQUENCE [LARGE SCALE GENOMIC DNA]</scope>
    <source>
        <strain evidence="6 7">cv. Gransden 2004</strain>
    </source>
</reference>
<keyword evidence="2 3" id="KW-0808">Transferase</keyword>
<name>A0A2K1J6P7_PHYPA</name>
<dbReference type="PROSITE" id="PS51006">
    <property type="entry name" value="PABS_2"/>
    <property type="match status" value="1"/>
</dbReference>